<sequence>MNEFPALDGLLTELEQAAAAADGARAERAFGALVGGLQAADDAQCHAVAGRLAALVPAYPPVWPRAMPALAAGFCVERGADPMDCAGPVLAGLREEIEAALECAARWPDGAGELPAPDRADIDGLIGTLGGDQRAVRLAVAWCGLREWFPPAFAVLGSAAVRRRYAAELLPALGELDALDRHGLRPLHCTAALLDEPLTVLHRPTGTGYEVRISGIGDNFQLHVLLAHVLIGGGHLPGTAPAPEVVRLATDPAPATGRSGVIARGAFELLAPDGRRIWNEGLPADVPVVDGRRLLVLDHPAYQRSWNADRYFPELPGSAELLRVLPAEEARARFATTTLGG</sequence>
<gene>
    <name evidence="1" type="ORF">GCM10009759_38150</name>
</gene>
<protein>
    <submittedName>
        <fullName evidence="1">Uncharacterized protein</fullName>
    </submittedName>
</protein>
<dbReference type="RefSeq" id="WP_344553483.1">
    <property type="nucleotide sequence ID" value="NZ_BAAANS010000024.1"/>
</dbReference>
<dbReference type="Proteomes" id="UP001500897">
    <property type="component" value="Unassembled WGS sequence"/>
</dbReference>
<name>A0ABN2X1U7_9ACTN</name>
<keyword evidence="2" id="KW-1185">Reference proteome</keyword>
<organism evidence="1 2">
    <name type="scientific">Kitasatospora saccharophila</name>
    <dbReference type="NCBI Taxonomy" id="407973"/>
    <lineage>
        <taxon>Bacteria</taxon>
        <taxon>Bacillati</taxon>
        <taxon>Actinomycetota</taxon>
        <taxon>Actinomycetes</taxon>
        <taxon>Kitasatosporales</taxon>
        <taxon>Streptomycetaceae</taxon>
        <taxon>Kitasatospora</taxon>
    </lineage>
</organism>
<comment type="caution">
    <text evidence="1">The sequence shown here is derived from an EMBL/GenBank/DDBJ whole genome shotgun (WGS) entry which is preliminary data.</text>
</comment>
<proteinExistence type="predicted"/>
<dbReference type="EMBL" id="BAAANS010000024">
    <property type="protein sequence ID" value="GAA2103087.1"/>
    <property type="molecule type" value="Genomic_DNA"/>
</dbReference>
<accession>A0ABN2X1U7</accession>
<reference evidence="1 2" key="1">
    <citation type="journal article" date="2019" name="Int. J. Syst. Evol. Microbiol.">
        <title>The Global Catalogue of Microorganisms (GCM) 10K type strain sequencing project: providing services to taxonomists for standard genome sequencing and annotation.</title>
        <authorList>
            <consortium name="The Broad Institute Genomics Platform"/>
            <consortium name="The Broad Institute Genome Sequencing Center for Infectious Disease"/>
            <person name="Wu L."/>
            <person name="Ma J."/>
        </authorList>
    </citation>
    <scope>NUCLEOTIDE SEQUENCE [LARGE SCALE GENOMIC DNA]</scope>
    <source>
        <strain evidence="1 2">JCM 14559</strain>
    </source>
</reference>
<evidence type="ECO:0000313" key="1">
    <source>
        <dbReference type="EMBL" id="GAA2103087.1"/>
    </source>
</evidence>
<evidence type="ECO:0000313" key="2">
    <source>
        <dbReference type="Proteomes" id="UP001500897"/>
    </source>
</evidence>